<evidence type="ECO:0000313" key="2">
    <source>
        <dbReference type="EMBL" id="OCH84346.1"/>
    </source>
</evidence>
<feature type="compositionally biased region" description="Basic and acidic residues" evidence="1">
    <location>
        <begin position="95"/>
        <end position="104"/>
    </location>
</feature>
<reference evidence="2 3" key="1">
    <citation type="submission" date="2016-07" db="EMBL/GenBank/DDBJ databases">
        <title>Draft genome of the white-rot fungus Obba rivulosa 3A-2.</title>
        <authorList>
            <consortium name="DOE Joint Genome Institute"/>
            <person name="Miettinen O."/>
            <person name="Riley R."/>
            <person name="Acob R."/>
            <person name="Barry K."/>
            <person name="Cullen D."/>
            <person name="De Vries R."/>
            <person name="Hainaut M."/>
            <person name="Hatakka A."/>
            <person name="Henrissat B."/>
            <person name="Hilden K."/>
            <person name="Kuo R."/>
            <person name="Labutti K."/>
            <person name="Lipzen A."/>
            <person name="Makela M.R."/>
            <person name="Sandor L."/>
            <person name="Spatafora J.W."/>
            <person name="Grigoriev I.V."/>
            <person name="Hibbett D.S."/>
        </authorList>
    </citation>
    <scope>NUCLEOTIDE SEQUENCE [LARGE SCALE GENOMIC DNA]</scope>
    <source>
        <strain evidence="2 3">3A-2</strain>
    </source>
</reference>
<sequence>MYYALHVQSLSIEYSECFPDSLSAMRVFPGVYMTLCAHKPGARVLPNLSELSWWLGSSLDRQVDDLHFLRLTLGLRLSTLTIKCSSKLDDALVPRRPNAPEHSRCRSAPAAEAASTAGVLDVHRRGRPHVRSDSAASFPASDTPCGHVPTATFVAERVADSAPVLKLTAASRLEYFHIDALSAPRATELRQLFSDVAKDHSDSLDALIITSLTGAPRSDRSYTITSAVLQPLFALKYVVHVSIVARCTVQIDDATVQGIAKAWPQIRILNLGIHGRRPSHAHPISEAYDEQNRLLDCVCSRSLSGLRVSTSKVPERKDDVEILTRFLADVFPKLKKIHSAWINSLDRDAVDREQDFEDAGWDKEWVEVERSPIEMSAVQELERRQVAPRVEQA</sequence>
<feature type="compositionally biased region" description="Low complexity" evidence="1">
    <location>
        <begin position="108"/>
        <end position="117"/>
    </location>
</feature>
<dbReference type="AlphaFoldDB" id="A0A8E2AH41"/>
<proteinExistence type="predicted"/>
<organism evidence="2 3">
    <name type="scientific">Obba rivulosa</name>
    <dbReference type="NCBI Taxonomy" id="1052685"/>
    <lineage>
        <taxon>Eukaryota</taxon>
        <taxon>Fungi</taxon>
        <taxon>Dikarya</taxon>
        <taxon>Basidiomycota</taxon>
        <taxon>Agaricomycotina</taxon>
        <taxon>Agaricomycetes</taxon>
        <taxon>Polyporales</taxon>
        <taxon>Gelatoporiaceae</taxon>
        <taxon>Obba</taxon>
    </lineage>
</organism>
<gene>
    <name evidence="2" type="ORF">OBBRIDRAFT_808313</name>
</gene>
<name>A0A8E2AH41_9APHY</name>
<evidence type="ECO:0000313" key="3">
    <source>
        <dbReference type="Proteomes" id="UP000250043"/>
    </source>
</evidence>
<dbReference type="EMBL" id="KV722686">
    <property type="protein sequence ID" value="OCH84346.1"/>
    <property type="molecule type" value="Genomic_DNA"/>
</dbReference>
<protein>
    <submittedName>
        <fullName evidence="2">Uncharacterized protein</fullName>
    </submittedName>
</protein>
<evidence type="ECO:0000256" key="1">
    <source>
        <dbReference type="SAM" id="MobiDB-lite"/>
    </source>
</evidence>
<accession>A0A8E2AH41</accession>
<dbReference type="OrthoDB" id="2804406at2759"/>
<dbReference type="Proteomes" id="UP000250043">
    <property type="component" value="Unassembled WGS sequence"/>
</dbReference>
<keyword evidence="3" id="KW-1185">Reference proteome</keyword>
<feature type="region of interest" description="Disordered" evidence="1">
    <location>
        <begin position="95"/>
        <end position="141"/>
    </location>
</feature>